<dbReference type="SUPFAM" id="SSF53850">
    <property type="entry name" value="Periplasmic binding protein-like II"/>
    <property type="match status" value="1"/>
</dbReference>
<feature type="chain" id="PRO_5005798020" evidence="1">
    <location>
        <begin position="25"/>
        <end position="317"/>
    </location>
</feature>
<gene>
    <name evidence="3" type="ORF">W908_05655</name>
</gene>
<dbReference type="Gene3D" id="3.40.190.100">
    <property type="entry name" value="Glycine betaine-binding periplasmic protein, domain 2"/>
    <property type="match status" value="1"/>
</dbReference>
<accession>A0A0M4M0G8</accession>
<sequence length="317" mass="34171">MNKFTSKVAAAALTMSLASVSVQAVADSSKPIVIPIHNWSSQVVMSYVIGGIFESMGNNVSYVPADSSGVYESIRLGDVTISHEVWEGAFGNAYYTAMEKGGLIEAGTHSALTIEDMGVPNFVIEQNLCPGLPNWEALKGCGSVFATADSGGKGVFLDGPWHVDAETGKNLFEDRIGALGLDDEYTYKQTGSADALWAAIDSAEAAGEGIIIFNWTPNFTDSDGFYFIEFPPYFFGCRETEGGDGACGSPRGWLKKAANYKFPKTHPMAYKAYTKIDFTTGMIGQMAALVDIDKMSHEDAAAKWLADNEDVWMAFTK</sequence>
<evidence type="ECO:0000313" key="3">
    <source>
        <dbReference type="EMBL" id="ALE02074.1"/>
    </source>
</evidence>
<dbReference type="EMBL" id="CP006911">
    <property type="protein sequence ID" value="ALE02074.1"/>
    <property type="molecule type" value="Genomic_DNA"/>
</dbReference>
<dbReference type="STRING" id="1125411.W908_05655"/>
<keyword evidence="1" id="KW-0732">Signal</keyword>
<feature type="domain" description="ABC-type glycine betaine transport system substrate-binding" evidence="2">
    <location>
        <begin position="30"/>
        <end position="306"/>
    </location>
</feature>
<evidence type="ECO:0000256" key="1">
    <source>
        <dbReference type="SAM" id="SignalP"/>
    </source>
</evidence>
<dbReference type="Proteomes" id="UP000068905">
    <property type="component" value="Chromosome"/>
</dbReference>
<dbReference type="GO" id="GO:0043190">
    <property type="term" value="C:ATP-binding cassette (ABC) transporter complex"/>
    <property type="evidence" value="ECO:0007669"/>
    <property type="project" value="InterPro"/>
</dbReference>
<name>A0A0M4M0G8_9GAMM</name>
<feature type="signal peptide" evidence="1">
    <location>
        <begin position="1"/>
        <end position="24"/>
    </location>
</feature>
<evidence type="ECO:0000259" key="2">
    <source>
        <dbReference type="Pfam" id="PF04069"/>
    </source>
</evidence>
<dbReference type="RefSeq" id="WP_020029091.1">
    <property type="nucleotide sequence ID" value="NZ_CP006911.1"/>
</dbReference>
<dbReference type="KEGG" id="tsn:W908_05655"/>
<dbReference type="Gene3D" id="3.10.105.10">
    <property type="entry name" value="Dipeptide-binding Protein, Domain 3"/>
    <property type="match status" value="1"/>
</dbReference>
<evidence type="ECO:0000313" key="4">
    <source>
        <dbReference type="Proteomes" id="UP000068905"/>
    </source>
</evidence>
<dbReference type="Pfam" id="PF04069">
    <property type="entry name" value="OpuAC"/>
    <property type="match status" value="1"/>
</dbReference>
<keyword evidence="4" id="KW-1185">Reference proteome</keyword>
<dbReference type="OrthoDB" id="9786266at2"/>
<organism evidence="3 4">
    <name type="scientific">Candidatus Pseudothioglobus singularis PS1</name>
    <dbReference type="NCBI Taxonomy" id="1125411"/>
    <lineage>
        <taxon>Bacteria</taxon>
        <taxon>Pseudomonadati</taxon>
        <taxon>Pseudomonadota</taxon>
        <taxon>Gammaproteobacteria</taxon>
        <taxon>Candidatus Pseudothioglobaceae</taxon>
        <taxon>Candidatus Pseudothioglobus</taxon>
    </lineage>
</organism>
<dbReference type="CDD" id="cd13643">
    <property type="entry name" value="PBP2_BCP_2"/>
    <property type="match status" value="1"/>
</dbReference>
<proteinExistence type="predicted"/>
<dbReference type="AlphaFoldDB" id="A0A0M4M0G8"/>
<reference evidence="3 4" key="1">
    <citation type="journal article" date="2015" name="Genome Announc.">
        <title>Genome Sequence of 'Candidatus Thioglobus singularis' Strain PS1, a Mixotroph from the SUP05 Clade of Marine Gammaproteobacteria.</title>
        <authorList>
            <person name="Marshall K.T."/>
            <person name="Morris R.M."/>
        </authorList>
    </citation>
    <scope>NUCLEOTIDE SEQUENCE [LARGE SCALE GENOMIC DNA]</scope>
    <source>
        <strain evidence="3 4">PS1</strain>
    </source>
</reference>
<protein>
    <submittedName>
        <fullName evidence="3">Glycine/betaine ABC transporter substrate-binding protein</fullName>
    </submittedName>
</protein>
<dbReference type="InterPro" id="IPR007210">
    <property type="entry name" value="ABC_Gly_betaine_transp_sub-bd"/>
</dbReference>
<dbReference type="GO" id="GO:0022857">
    <property type="term" value="F:transmembrane transporter activity"/>
    <property type="evidence" value="ECO:0007669"/>
    <property type="project" value="InterPro"/>
</dbReference>
<dbReference type="Gene3D" id="3.40.190.10">
    <property type="entry name" value="Periplasmic binding protein-like II"/>
    <property type="match status" value="1"/>
</dbReference>
<dbReference type="PATRIC" id="fig|1125411.7.peg.1115"/>